<reference evidence="4" key="2">
    <citation type="submission" date="2025-08" db="UniProtKB">
        <authorList>
            <consortium name="Ensembl"/>
        </authorList>
    </citation>
    <scope>IDENTIFICATION</scope>
</reference>
<dbReference type="InterPro" id="IPR035940">
    <property type="entry name" value="CAP_sf"/>
</dbReference>
<dbReference type="PANTHER" id="PTHR10334">
    <property type="entry name" value="CYSTEINE-RICH SECRETORY PROTEIN-RELATED"/>
    <property type="match status" value="1"/>
</dbReference>
<dbReference type="InterPro" id="IPR018244">
    <property type="entry name" value="Allrgn_V5/Tpx1_CS"/>
</dbReference>
<dbReference type="GeneTree" id="ENSGT00940000160727"/>
<comment type="similarity">
    <text evidence="1">Belongs to the CRISP family.</text>
</comment>
<dbReference type="PRINTS" id="PR00838">
    <property type="entry name" value="V5ALLERGEN"/>
</dbReference>
<protein>
    <recommendedName>
        <fullName evidence="3">SCP domain-containing protein</fullName>
    </recommendedName>
</protein>
<dbReference type="InterPro" id="IPR014044">
    <property type="entry name" value="CAP_dom"/>
</dbReference>
<dbReference type="PRINTS" id="PR00837">
    <property type="entry name" value="V5TPXLIKE"/>
</dbReference>
<evidence type="ECO:0000259" key="3">
    <source>
        <dbReference type="SMART" id="SM00198"/>
    </source>
</evidence>
<organism evidence="4 5">
    <name type="scientific">Oncorhynchus tshawytscha</name>
    <name type="common">Chinook salmon</name>
    <name type="synonym">Salmo tshawytscha</name>
    <dbReference type="NCBI Taxonomy" id="74940"/>
    <lineage>
        <taxon>Eukaryota</taxon>
        <taxon>Metazoa</taxon>
        <taxon>Chordata</taxon>
        <taxon>Craniata</taxon>
        <taxon>Vertebrata</taxon>
        <taxon>Euteleostomi</taxon>
        <taxon>Actinopterygii</taxon>
        <taxon>Neopterygii</taxon>
        <taxon>Teleostei</taxon>
        <taxon>Protacanthopterygii</taxon>
        <taxon>Salmoniformes</taxon>
        <taxon>Salmonidae</taxon>
        <taxon>Salmoninae</taxon>
        <taxon>Oncorhynchus</taxon>
    </lineage>
</organism>
<dbReference type="Pfam" id="PF00188">
    <property type="entry name" value="CAP"/>
    <property type="match status" value="1"/>
</dbReference>
<dbReference type="SUPFAM" id="SSF55797">
    <property type="entry name" value="PR-1-like"/>
    <property type="match status" value="1"/>
</dbReference>
<dbReference type="InterPro" id="IPR001283">
    <property type="entry name" value="CRISP-related"/>
</dbReference>
<evidence type="ECO:0000256" key="2">
    <source>
        <dbReference type="SAM" id="SignalP"/>
    </source>
</evidence>
<keyword evidence="5" id="KW-1185">Reference proteome</keyword>
<feature type="signal peptide" evidence="2">
    <location>
        <begin position="1"/>
        <end position="25"/>
    </location>
</feature>
<gene>
    <name evidence="4" type="primary">GLIPR1</name>
</gene>
<dbReference type="InterPro" id="IPR002413">
    <property type="entry name" value="V5_allergen-like"/>
</dbReference>
<dbReference type="Ensembl" id="ENSOTST00005165160.1">
    <property type="protein sequence ID" value="ENSOTSP00005112938.1"/>
    <property type="gene ID" value="ENSOTSG00005004185.2"/>
</dbReference>
<reference evidence="4" key="3">
    <citation type="submission" date="2025-09" db="UniProtKB">
        <authorList>
            <consortium name="Ensembl"/>
        </authorList>
    </citation>
    <scope>IDENTIFICATION</scope>
</reference>
<evidence type="ECO:0000313" key="4">
    <source>
        <dbReference type="Ensembl" id="ENSOTSP00005112938.1"/>
    </source>
</evidence>
<name>A0AAZ3P9X5_ONCTS</name>
<reference evidence="5" key="1">
    <citation type="journal article" date="2018" name="PLoS ONE">
        <title>Chinook salmon (Oncorhynchus tshawytscha) genome and transcriptome.</title>
        <authorList>
            <person name="Christensen K.A."/>
            <person name="Leong J.S."/>
            <person name="Sakhrani D."/>
            <person name="Biagi C.A."/>
            <person name="Minkley D.R."/>
            <person name="Withler R.E."/>
            <person name="Rondeau E.B."/>
            <person name="Koop B.F."/>
            <person name="Devlin R.H."/>
        </authorList>
    </citation>
    <scope>NUCLEOTIDE SEQUENCE [LARGE SCALE GENOMIC DNA]</scope>
</reference>
<feature type="chain" id="PRO_5044260668" description="SCP domain-containing protein" evidence="2">
    <location>
        <begin position="26"/>
        <end position="290"/>
    </location>
</feature>
<dbReference type="Proteomes" id="UP000694402">
    <property type="component" value="Unassembled WGS sequence"/>
</dbReference>
<dbReference type="AlphaFoldDB" id="A0AAZ3P9X5"/>
<evidence type="ECO:0000256" key="1">
    <source>
        <dbReference type="ARBA" id="ARBA00009923"/>
    </source>
</evidence>
<dbReference type="GO" id="GO:0005576">
    <property type="term" value="C:extracellular region"/>
    <property type="evidence" value="ECO:0007669"/>
    <property type="project" value="InterPro"/>
</dbReference>
<sequence length="290" mass="32608">MGQLLLQVLLWAVIFLGSSVPNIESSEYNPFPGITDKKFIDDCVRIHNDNRSSVNPPARNMLYMTWDEGLAITARAWARHCDFQHNIYLKEVRRVHPVFSSVGENIWAGYPPSTFSVMRAMDLWVKEVNDYSYQSNACKPGKMCGHYTQVVWATSYKVGCAVQICPNGVDRTSFSDKEGAIFVCNYAEAGNVVEMLPYQNGLEECSSCEGANNQCQAKLCHNPKRDEQKTFTFLTCVQVTDGPPAGTPPWPTVAPAAWPYWPSDPWPFSSPLSPHLEYTDCTQAYFFTNS</sequence>
<dbReference type="SMART" id="SM00198">
    <property type="entry name" value="SCP"/>
    <property type="match status" value="1"/>
</dbReference>
<keyword evidence="2" id="KW-0732">Signal</keyword>
<proteinExistence type="inferred from homology"/>
<feature type="domain" description="SCP" evidence="3">
    <location>
        <begin position="38"/>
        <end position="194"/>
    </location>
</feature>
<accession>A0AAZ3P9X5</accession>
<evidence type="ECO:0000313" key="5">
    <source>
        <dbReference type="Proteomes" id="UP000694402"/>
    </source>
</evidence>
<dbReference type="Gene3D" id="3.40.33.10">
    <property type="entry name" value="CAP"/>
    <property type="match status" value="1"/>
</dbReference>
<dbReference type="PROSITE" id="PS01009">
    <property type="entry name" value="CRISP_1"/>
    <property type="match status" value="1"/>
</dbReference>